<proteinExistence type="predicted"/>
<dbReference type="EMBL" id="FNHH01000009">
    <property type="protein sequence ID" value="SDM29649.1"/>
    <property type="molecule type" value="Genomic_DNA"/>
</dbReference>
<protein>
    <submittedName>
        <fullName evidence="2">Outer membrane lipoprotein-sorting protein</fullName>
    </submittedName>
</protein>
<keyword evidence="3" id="KW-1185">Reference proteome</keyword>
<gene>
    <name evidence="2" type="ORF">SAMN05421813_10942</name>
</gene>
<keyword evidence="2" id="KW-0449">Lipoprotein</keyword>
<evidence type="ECO:0000313" key="2">
    <source>
        <dbReference type="EMBL" id="SDM29649.1"/>
    </source>
</evidence>
<dbReference type="Pfam" id="PF17131">
    <property type="entry name" value="LolA_like"/>
    <property type="match status" value="1"/>
</dbReference>
<dbReference type="RefSeq" id="WP_090703619.1">
    <property type="nucleotide sequence ID" value="NZ_FNHH01000009.1"/>
</dbReference>
<dbReference type="InterPro" id="IPR033399">
    <property type="entry name" value="TP_0789-like"/>
</dbReference>
<organism evidence="2 3">
    <name type="scientific">Daejeonella rubra</name>
    <dbReference type="NCBI Taxonomy" id="990371"/>
    <lineage>
        <taxon>Bacteria</taxon>
        <taxon>Pseudomonadati</taxon>
        <taxon>Bacteroidota</taxon>
        <taxon>Sphingobacteriia</taxon>
        <taxon>Sphingobacteriales</taxon>
        <taxon>Sphingobacteriaceae</taxon>
        <taxon>Daejeonella</taxon>
    </lineage>
</organism>
<dbReference type="AlphaFoldDB" id="A0A1G9S2D0"/>
<feature type="domain" description="Uncharacterized protein TP-0789" evidence="1">
    <location>
        <begin position="62"/>
        <end position="242"/>
    </location>
</feature>
<dbReference type="STRING" id="990371.SAMN05421813_10942"/>
<evidence type="ECO:0000259" key="1">
    <source>
        <dbReference type="Pfam" id="PF17131"/>
    </source>
</evidence>
<evidence type="ECO:0000313" key="3">
    <source>
        <dbReference type="Proteomes" id="UP000199226"/>
    </source>
</evidence>
<dbReference type="CDD" id="cd16329">
    <property type="entry name" value="LolA_like"/>
    <property type="match status" value="1"/>
</dbReference>
<dbReference type="Proteomes" id="UP000199226">
    <property type="component" value="Unassembled WGS sequence"/>
</dbReference>
<dbReference type="OrthoDB" id="9803781at2"/>
<name>A0A1G9S2D0_9SPHI</name>
<sequence length="246" mass="29100">MIHFLYFILFHFFYSFQVNDAKDIVKKADEKMRGSTMQAEIIIKTIRPTWSREMHCKIWEKGNDLALILIQAPVRDKGISFLKRKKEVWNWLPTLERTIKLPPSMMSQSWMGTDFTNDDLVKESSVVDDYNHKIIGDTLIQERSCFIIQMIPRPEAAVVWSKVIICIDKKDFLELHSRFYDEEGDLINTMNSFDIKMMHDRIIPTRFEMIPADKKGQKTIMIYKNIQYNSPIADNFFSIVQMKMLK</sequence>
<accession>A0A1G9S2D0</accession>
<reference evidence="3" key="1">
    <citation type="submission" date="2016-10" db="EMBL/GenBank/DDBJ databases">
        <authorList>
            <person name="Varghese N."/>
            <person name="Submissions S."/>
        </authorList>
    </citation>
    <scope>NUCLEOTIDE SEQUENCE [LARGE SCALE GENOMIC DNA]</scope>
    <source>
        <strain evidence="3">DSM 24536</strain>
    </source>
</reference>
<dbReference type="Gene3D" id="2.50.20.10">
    <property type="entry name" value="Lipoprotein localisation LolA/LolB/LppX"/>
    <property type="match status" value="1"/>
</dbReference>